<name>A0A1I3QBF1_9PLAN</name>
<evidence type="ECO:0000313" key="1">
    <source>
        <dbReference type="EMBL" id="SFJ31015.1"/>
    </source>
</evidence>
<reference evidence="2" key="1">
    <citation type="submission" date="2016-10" db="EMBL/GenBank/DDBJ databases">
        <authorList>
            <person name="Varghese N."/>
            <person name="Submissions S."/>
        </authorList>
    </citation>
    <scope>NUCLEOTIDE SEQUENCE [LARGE SCALE GENOMIC DNA]</scope>
    <source>
        <strain evidence="2">DSM 26348</strain>
    </source>
</reference>
<proteinExistence type="predicted"/>
<dbReference type="AlphaFoldDB" id="A0A1I3QBF1"/>
<gene>
    <name evidence="1" type="ORF">SAMN05421753_11826</name>
</gene>
<dbReference type="STRING" id="1576369.SAMN05421753_11826"/>
<keyword evidence="2" id="KW-1185">Reference proteome</keyword>
<evidence type="ECO:0000313" key="2">
    <source>
        <dbReference type="Proteomes" id="UP000199518"/>
    </source>
</evidence>
<dbReference type="EMBL" id="FOQD01000018">
    <property type="protein sequence ID" value="SFJ31015.1"/>
    <property type="molecule type" value="Genomic_DNA"/>
</dbReference>
<dbReference type="Proteomes" id="UP000199518">
    <property type="component" value="Unassembled WGS sequence"/>
</dbReference>
<protein>
    <submittedName>
        <fullName evidence="1">Uncharacterized protein</fullName>
    </submittedName>
</protein>
<dbReference type="RefSeq" id="WP_092054705.1">
    <property type="nucleotide sequence ID" value="NZ_FOQD01000018.1"/>
</dbReference>
<sequence length="217" mass="23021">MIQVSVKVVCNTCQSRRGPEGLSNRPVLVATLLLFMMLGCSGCGNASARTINHATEGLLESPLPPIVVEPKSLKAKGPVLYGRVVIDGQPAKKGSVVVIAVSVTALQEDPALVMAAIMPPIRMPSPPDSARRKGEEVENVKSVFTSGVLRDDGLYILKGMPLGNYKIACRFTSSFQGKADPMRTAHYADIQGSAIQVNIVEGEVIQDVVMNVAPPAN</sequence>
<organism evidence="1 2">
    <name type="scientific">Planctomicrobium piriforme</name>
    <dbReference type="NCBI Taxonomy" id="1576369"/>
    <lineage>
        <taxon>Bacteria</taxon>
        <taxon>Pseudomonadati</taxon>
        <taxon>Planctomycetota</taxon>
        <taxon>Planctomycetia</taxon>
        <taxon>Planctomycetales</taxon>
        <taxon>Planctomycetaceae</taxon>
        <taxon>Planctomicrobium</taxon>
    </lineage>
</organism>
<accession>A0A1I3QBF1</accession>